<evidence type="ECO:0000313" key="4">
    <source>
        <dbReference type="Proteomes" id="UP000799436"/>
    </source>
</evidence>
<dbReference type="GO" id="GO:0070336">
    <property type="term" value="F:flap-structured DNA binding"/>
    <property type="evidence" value="ECO:0007669"/>
    <property type="project" value="TreeGrafter"/>
</dbReference>
<dbReference type="InterPro" id="IPR012337">
    <property type="entry name" value="RNaseH-like_sf"/>
</dbReference>
<evidence type="ECO:0000259" key="2">
    <source>
        <dbReference type="Pfam" id="PF09159"/>
    </source>
</evidence>
<dbReference type="PANTHER" id="PTHR28072:SF1">
    <property type="entry name" value="CRUCIFORM CUTTING ENDONUCLEASE 1, MITOCHONDRIAL-RELATED"/>
    <property type="match status" value="1"/>
</dbReference>
<organism evidence="3 4">
    <name type="scientific">Teratosphaeria nubilosa</name>
    <dbReference type="NCBI Taxonomy" id="161662"/>
    <lineage>
        <taxon>Eukaryota</taxon>
        <taxon>Fungi</taxon>
        <taxon>Dikarya</taxon>
        <taxon>Ascomycota</taxon>
        <taxon>Pezizomycotina</taxon>
        <taxon>Dothideomycetes</taxon>
        <taxon>Dothideomycetidae</taxon>
        <taxon>Mycosphaerellales</taxon>
        <taxon>Teratosphaeriaceae</taxon>
        <taxon>Teratosphaeria</taxon>
    </lineage>
</organism>
<proteinExistence type="predicted"/>
<dbReference type="AlphaFoldDB" id="A0A6G1KWC7"/>
<dbReference type="InterPro" id="IPR039197">
    <property type="entry name" value="Mrs1/Cce1"/>
</dbReference>
<dbReference type="EMBL" id="ML995905">
    <property type="protein sequence ID" value="KAF2764936.1"/>
    <property type="molecule type" value="Genomic_DNA"/>
</dbReference>
<dbReference type="Proteomes" id="UP000799436">
    <property type="component" value="Unassembled WGS sequence"/>
</dbReference>
<evidence type="ECO:0000256" key="1">
    <source>
        <dbReference type="SAM" id="MobiDB-lite"/>
    </source>
</evidence>
<gene>
    <name evidence="3" type="ORF">EJ03DRAFT_222431</name>
</gene>
<dbReference type="GO" id="GO:0000402">
    <property type="term" value="F:crossed form four-way junction DNA binding"/>
    <property type="evidence" value="ECO:0007669"/>
    <property type="project" value="TreeGrafter"/>
</dbReference>
<dbReference type="CDD" id="cd16963">
    <property type="entry name" value="CCE1"/>
    <property type="match status" value="1"/>
</dbReference>
<dbReference type="SUPFAM" id="SSF53098">
    <property type="entry name" value="Ribonuclease H-like"/>
    <property type="match status" value="1"/>
</dbReference>
<dbReference type="Pfam" id="PF09159">
    <property type="entry name" value="Ydc2-catalyt"/>
    <property type="match status" value="1"/>
</dbReference>
<feature type="region of interest" description="Disordered" evidence="1">
    <location>
        <begin position="93"/>
        <end position="119"/>
    </location>
</feature>
<dbReference type="InterPro" id="IPR036397">
    <property type="entry name" value="RNaseH_sf"/>
</dbReference>
<dbReference type="Gene3D" id="3.30.420.10">
    <property type="entry name" value="Ribonuclease H-like superfamily/Ribonuclease H"/>
    <property type="match status" value="1"/>
</dbReference>
<dbReference type="GO" id="GO:0005739">
    <property type="term" value="C:mitochondrion"/>
    <property type="evidence" value="ECO:0007669"/>
    <property type="project" value="TreeGrafter"/>
</dbReference>
<accession>A0A6G1KWC7</accession>
<evidence type="ECO:0000313" key="3">
    <source>
        <dbReference type="EMBL" id="KAF2764936.1"/>
    </source>
</evidence>
<dbReference type="OrthoDB" id="5552842at2759"/>
<name>A0A6G1KWC7_9PEZI</name>
<protein>
    <submittedName>
        <fullName evidence="3">Mitochondrial resolvase Ydc2</fullName>
    </submittedName>
</protein>
<reference evidence="3" key="1">
    <citation type="journal article" date="2020" name="Stud. Mycol.">
        <title>101 Dothideomycetes genomes: a test case for predicting lifestyles and emergence of pathogens.</title>
        <authorList>
            <person name="Haridas S."/>
            <person name="Albert R."/>
            <person name="Binder M."/>
            <person name="Bloem J."/>
            <person name="Labutti K."/>
            <person name="Salamov A."/>
            <person name="Andreopoulos B."/>
            <person name="Baker S."/>
            <person name="Barry K."/>
            <person name="Bills G."/>
            <person name="Bluhm B."/>
            <person name="Cannon C."/>
            <person name="Castanera R."/>
            <person name="Culley D."/>
            <person name="Daum C."/>
            <person name="Ezra D."/>
            <person name="Gonzalez J."/>
            <person name="Henrissat B."/>
            <person name="Kuo A."/>
            <person name="Liang C."/>
            <person name="Lipzen A."/>
            <person name="Lutzoni F."/>
            <person name="Magnuson J."/>
            <person name="Mondo S."/>
            <person name="Nolan M."/>
            <person name="Ohm R."/>
            <person name="Pangilinan J."/>
            <person name="Park H.-J."/>
            <person name="Ramirez L."/>
            <person name="Alfaro M."/>
            <person name="Sun H."/>
            <person name="Tritt A."/>
            <person name="Yoshinaga Y."/>
            <person name="Zwiers L.-H."/>
            <person name="Turgeon B."/>
            <person name="Goodwin S."/>
            <person name="Spatafora J."/>
            <person name="Crous P."/>
            <person name="Grigoriev I."/>
        </authorList>
    </citation>
    <scope>NUCLEOTIDE SEQUENCE</scope>
    <source>
        <strain evidence="3">CBS 116005</strain>
    </source>
</reference>
<dbReference type="GO" id="GO:0004520">
    <property type="term" value="F:DNA endonuclease activity"/>
    <property type="evidence" value="ECO:0007669"/>
    <property type="project" value="TreeGrafter"/>
</dbReference>
<feature type="domain" description="Mitochondrial resolvase Ydc2 catalytic" evidence="2">
    <location>
        <begin position="53"/>
        <end position="337"/>
    </location>
</feature>
<dbReference type="GO" id="GO:0000403">
    <property type="term" value="F:Y-form DNA binding"/>
    <property type="evidence" value="ECO:0007669"/>
    <property type="project" value="TreeGrafter"/>
</dbReference>
<dbReference type="InterPro" id="IPR015242">
    <property type="entry name" value="Ydc2_cat"/>
</dbReference>
<dbReference type="PANTHER" id="PTHR28072">
    <property type="entry name" value="CRUCIFORM CUTTING ENDONUCLEASE 1, MITOCHONDRIAL-RELATED"/>
    <property type="match status" value="1"/>
</dbReference>
<keyword evidence="4" id="KW-1185">Reference proteome</keyword>
<sequence>MVPLSALKAWQLKHAAFLMGLPSTGTKAALEAVLRARLDARQRAKLLERPHRVLSVDMGIRNLAYCVVDVPEDYSSSSRVPLTVSTWRKRDLTTTATSSETAMPEAPEEARTPSRRRRPKVSIANAVDTTLFTPSVLSKTAYAITTDLLALNPDTILIERQRFRSGGASAIQEWTVRVNMLESMLWACLYTLDTQHQQGDAQPFPSVHEVNPARVAQFWTSETGVSLVADGDTFQASAQPPEQADAGAHVKEGRRKVQKKDKIAIARRWLAGEDSEVRLEFEGQAAEVAKVFGRKGRVRLREEGIGANVDVGKLDDLADCLLQGVAWVRWDENAERLRRILRAGGDEI</sequence>